<evidence type="ECO:0000259" key="3">
    <source>
        <dbReference type="SMART" id="SM00065"/>
    </source>
</evidence>
<feature type="compositionally biased region" description="Low complexity" evidence="2">
    <location>
        <begin position="138"/>
        <end position="155"/>
    </location>
</feature>
<protein>
    <submittedName>
        <fullName evidence="5">Putative magnesium or manganese-dependent protein phosphatase</fullName>
    </submittedName>
</protein>
<dbReference type="Pfam" id="PF07228">
    <property type="entry name" value="SpoIIE"/>
    <property type="match status" value="2"/>
</dbReference>
<feature type="compositionally biased region" description="Gly residues" evidence="2">
    <location>
        <begin position="128"/>
        <end position="137"/>
    </location>
</feature>
<sequence length="811" mass="83150">MRRARGDAALVVDARGTVVSCTGRAADLFGCAPGTLRGRGVAELFESPGTWSVLEAGARDGRQNTGGVVLLRPGGGTLPVRLRVSVLAPDGPHGAHFLLRMAQGGPPGPEEPGPEPAARAPDAAPGAAGNGTTGNGTSGNRAEAGAAAQESAAGDDAPRAEVGPLRRPRLATAGPDASLRADLRYASASAIGGSLDITRNADDLAAVLVPAFADLAAVDLTVSVLQGEEPAPFTGDTPLRRVAVAAVGGWPREVYPRGATLAVGDVASEQVRRGAAGALPDLTELRSLLSANERARLFLPPDATSLLLMPVQARGLVLGTVLLWRLGDRRRFDEDDAGLADEIASRAALSIDNARRYTKERRAVETLQRSLLPRVVGDSTAAETSGVYVPGGTPEGIGGSWFDVIELSSARVAFLVGRVPGHGLGATAAMGRLRAAVGTLADLDPAPDELLSHLDDLVVRFANTDDGDPVQAGIETALRGASCVYATYDPLTGRCVIASAGHPGPVLVRGGAAAPSPPVEGTPAAASAAGSPGAGEAPAPAPPATAPAGEPAEPAADTPAGAPADPSADPSPPERPPPEPPLAAPLAVEHVELNAGPPLGTGGGPFETTELLLSAGDVLAFHSDGAVRQDDPARARRQAAVEEVARAAAESGRPMADAGRELLGRLSDPAPDHDQTLLLARTRELPADRTAGWTVAAGPEAVAEVRSGVTARMADWDLDDLAFSTELIVSELVTNAIRYAGAPITVRLILDQRLICEVSDPSQTQPHLRRARLTDEGGRGLFLIAQLTHRWGSRYTPGGKTIWTEQLLTPG</sequence>
<dbReference type="RefSeq" id="WP_202235849.1">
    <property type="nucleotide sequence ID" value="NZ_AP018365.1"/>
</dbReference>
<evidence type="ECO:0000256" key="1">
    <source>
        <dbReference type="ARBA" id="ARBA00022801"/>
    </source>
</evidence>
<dbReference type="SUPFAM" id="SSF55785">
    <property type="entry name" value="PYP-like sensor domain (PAS domain)"/>
    <property type="match status" value="1"/>
</dbReference>
<dbReference type="CDD" id="cd00130">
    <property type="entry name" value="PAS"/>
    <property type="match status" value="1"/>
</dbReference>
<dbReference type="InterPro" id="IPR052016">
    <property type="entry name" value="Bact_Sigma-Reg"/>
</dbReference>
<dbReference type="GO" id="GO:0016791">
    <property type="term" value="F:phosphatase activity"/>
    <property type="evidence" value="ECO:0007669"/>
    <property type="project" value="TreeGrafter"/>
</dbReference>
<feature type="compositionally biased region" description="Low complexity" evidence="2">
    <location>
        <begin position="521"/>
        <end position="538"/>
    </location>
</feature>
<dbReference type="Proteomes" id="UP000595703">
    <property type="component" value="Chromosome"/>
</dbReference>
<keyword evidence="1" id="KW-0378">Hydrolase</keyword>
<reference evidence="5 6" key="3">
    <citation type="journal article" date="2011" name="Nat. Chem. Biol.">
        <title>Reveromycin A biosynthesis uses RevG and RevJ for stereospecific spiroacetal formation.</title>
        <authorList>
            <person name="Takahashi S."/>
            <person name="Toyoda A."/>
            <person name="Sekiyama Y."/>
            <person name="Takagi H."/>
            <person name="Nogawa T."/>
            <person name="Uramoto M."/>
            <person name="Suzuki R."/>
            <person name="Koshino H."/>
            <person name="Kumano T."/>
            <person name="Panthee S."/>
            <person name="Dairi T."/>
            <person name="Ishikawa J."/>
            <person name="Ikeda H."/>
            <person name="Sakaki Y."/>
            <person name="Osada H."/>
        </authorList>
    </citation>
    <scope>NUCLEOTIDE SEQUENCE [LARGE SCALE GENOMIC DNA]</scope>
    <source>
        <strain evidence="5 6">SN-593</strain>
    </source>
</reference>
<dbReference type="FunFam" id="3.30.565.10:FF:000028">
    <property type="entry name" value="PAS sensor protein"/>
    <property type="match status" value="1"/>
</dbReference>
<dbReference type="SMART" id="SM00065">
    <property type="entry name" value="GAF"/>
    <property type="match status" value="1"/>
</dbReference>
<feature type="compositionally biased region" description="Low complexity" evidence="2">
    <location>
        <begin position="546"/>
        <end position="568"/>
    </location>
</feature>
<evidence type="ECO:0000313" key="5">
    <source>
        <dbReference type="EMBL" id="BBA99833.1"/>
    </source>
</evidence>
<feature type="compositionally biased region" description="Low complexity" evidence="2">
    <location>
        <begin position="116"/>
        <end position="127"/>
    </location>
</feature>
<feature type="domain" description="GAF" evidence="3">
    <location>
        <begin position="199"/>
        <end position="361"/>
    </location>
</feature>
<dbReference type="Gene3D" id="3.30.450.40">
    <property type="match status" value="1"/>
</dbReference>
<reference evidence="5 6" key="1">
    <citation type="journal article" date="2010" name="J. Bacteriol.">
        <title>Biochemical characterization of a novel indole prenyltransferase from Streptomyces sp. SN-593.</title>
        <authorList>
            <person name="Takahashi S."/>
            <person name="Takagi H."/>
            <person name="Toyoda A."/>
            <person name="Uramoto M."/>
            <person name="Nogawa T."/>
            <person name="Ueki M."/>
            <person name="Sakaki Y."/>
            <person name="Osada H."/>
        </authorList>
    </citation>
    <scope>NUCLEOTIDE SEQUENCE [LARGE SCALE GENOMIC DNA]</scope>
    <source>
        <strain evidence="5 6">SN-593</strain>
    </source>
</reference>
<dbReference type="SMART" id="SM00331">
    <property type="entry name" value="PP2C_SIG"/>
    <property type="match status" value="1"/>
</dbReference>
<evidence type="ECO:0000313" key="6">
    <source>
        <dbReference type="Proteomes" id="UP000595703"/>
    </source>
</evidence>
<proteinExistence type="predicted"/>
<dbReference type="EMBL" id="AP018365">
    <property type="protein sequence ID" value="BBA99833.1"/>
    <property type="molecule type" value="Genomic_DNA"/>
</dbReference>
<feature type="region of interest" description="Disordered" evidence="2">
    <location>
        <begin position="509"/>
        <end position="583"/>
    </location>
</feature>
<dbReference type="KEGG" id="arev:RVR_6629"/>
<reference evidence="5 6" key="4">
    <citation type="journal article" date="2020" name="Sci. Rep.">
        <title>beta-carboline chemical signals induce reveromycin production through a LuxR family regulator in Streptomyces sp. SN-593.</title>
        <authorList>
            <person name="Panthee S."/>
            <person name="Kito N."/>
            <person name="Hayashi T."/>
            <person name="Shimizu T."/>
            <person name="Ishikawa J."/>
            <person name="Hamamoto H."/>
            <person name="Osada H."/>
            <person name="Takahashi S."/>
        </authorList>
    </citation>
    <scope>NUCLEOTIDE SEQUENCE [LARGE SCALE GENOMIC DNA]</scope>
    <source>
        <strain evidence="5 6">SN-593</strain>
    </source>
</reference>
<dbReference type="Gene3D" id="3.30.450.20">
    <property type="entry name" value="PAS domain"/>
    <property type="match status" value="1"/>
</dbReference>
<dbReference type="InterPro" id="IPR001932">
    <property type="entry name" value="PPM-type_phosphatase-like_dom"/>
</dbReference>
<dbReference type="InterPro" id="IPR036890">
    <property type="entry name" value="HATPase_C_sf"/>
</dbReference>
<dbReference type="PANTHER" id="PTHR43156">
    <property type="entry name" value="STAGE II SPORULATION PROTEIN E-RELATED"/>
    <property type="match status" value="1"/>
</dbReference>
<dbReference type="Gene3D" id="3.60.40.10">
    <property type="entry name" value="PPM-type phosphatase domain"/>
    <property type="match status" value="1"/>
</dbReference>
<dbReference type="InterPro" id="IPR003018">
    <property type="entry name" value="GAF"/>
</dbReference>
<keyword evidence="6" id="KW-1185">Reference proteome</keyword>
<dbReference type="Pfam" id="PF13581">
    <property type="entry name" value="HATPase_c_2"/>
    <property type="match status" value="1"/>
</dbReference>
<dbReference type="InterPro" id="IPR003594">
    <property type="entry name" value="HATPase_dom"/>
</dbReference>
<organism evidence="5 6">
    <name type="scientific">Actinacidiphila reveromycinica</name>
    <dbReference type="NCBI Taxonomy" id="659352"/>
    <lineage>
        <taxon>Bacteria</taxon>
        <taxon>Bacillati</taxon>
        <taxon>Actinomycetota</taxon>
        <taxon>Actinomycetes</taxon>
        <taxon>Kitasatosporales</taxon>
        <taxon>Streptomycetaceae</taxon>
        <taxon>Actinacidiphila</taxon>
    </lineage>
</organism>
<dbReference type="Gene3D" id="3.30.565.10">
    <property type="entry name" value="Histidine kinase-like ATPase, C-terminal domain"/>
    <property type="match status" value="1"/>
</dbReference>
<dbReference type="SUPFAM" id="SSF55874">
    <property type="entry name" value="ATPase domain of HSP90 chaperone/DNA topoisomerase II/histidine kinase"/>
    <property type="match status" value="1"/>
</dbReference>
<feature type="region of interest" description="Disordered" evidence="2">
    <location>
        <begin position="98"/>
        <end position="173"/>
    </location>
</feature>
<dbReference type="AlphaFoldDB" id="A0A7U3UW06"/>
<accession>A0A7U3UW06</accession>
<evidence type="ECO:0000259" key="4">
    <source>
        <dbReference type="SMART" id="SM00331"/>
    </source>
</evidence>
<dbReference type="InterPro" id="IPR036457">
    <property type="entry name" value="PPM-type-like_dom_sf"/>
</dbReference>
<dbReference type="PANTHER" id="PTHR43156:SF2">
    <property type="entry name" value="STAGE II SPORULATION PROTEIN E"/>
    <property type="match status" value="1"/>
</dbReference>
<evidence type="ECO:0000256" key="2">
    <source>
        <dbReference type="SAM" id="MobiDB-lite"/>
    </source>
</evidence>
<feature type="compositionally biased region" description="Pro residues" evidence="2">
    <location>
        <begin position="106"/>
        <end position="115"/>
    </location>
</feature>
<dbReference type="CDD" id="cd16936">
    <property type="entry name" value="HATPase_RsbW-like"/>
    <property type="match status" value="1"/>
</dbReference>
<name>A0A7U3UW06_9ACTN</name>
<dbReference type="SUPFAM" id="SSF55781">
    <property type="entry name" value="GAF domain-like"/>
    <property type="match status" value="1"/>
</dbReference>
<dbReference type="InterPro" id="IPR029016">
    <property type="entry name" value="GAF-like_dom_sf"/>
</dbReference>
<feature type="domain" description="PPM-type phosphatase" evidence="4">
    <location>
        <begin position="384"/>
        <end position="682"/>
    </location>
</feature>
<reference evidence="5 6" key="2">
    <citation type="journal article" date="2011" name="J. Antibiot.">
        <title>Furaquinocins I and J: novel polyketide isoprenoid hybrid compounds from Streptomyces reveromyceticus SN-593.</title>
        <authorList>
            <person name="Panthee S."/>
            <person name="Takahashi S."/>
            <person name="Takagi H."/>
            <person name="Nogawa T."/>
            <person name="Oowada E."/>
            <person name="Uramoto M."/>
            <person name="Osada H."/>
        </authorList>
    </citation>
    <scope>NUCLEOTIDE SEQUENCE [LARGE SCALE GENOMIC DNA]</scope>
    <source>
        <strain evidence="5 6">SN-593</strain>
    </source>
</reference>
<gene>
    <name evidence="5" type="ORF">RVR_6629</name>
</gene>
<dbReference type="InterPro" id="IPR000014">
    <property type="entry name" value="PAS"/>
</dbReference>
<feature type="compositionally biased region" description="Pro residues" evidence="2">
    <location>
        <begin position="569"/>
        <end position="583"/>
    </location>
</feature>
<dbReference type="InterPro" id="IPR035965">
    <property type="entry name" value="PAS-like_dom_sf"/>
</dbReference>